<feature type="region of interest" description="Disordered" evidence="5">
    <location>
        <begin position="1"/>
        <end position="21"/>
    </location>
</feature>
<protein>
    <recommendedName>
        <fullName evidence="6">HTH tetR-type domain-containing protein</fullName>
    </recommendedName>
</protein>
<evidence type="ECO:0000256" key="4">
    <source>
        <dbReference type="PROSITE-ProRule" id="PRU00335"/>
    </source>
</evidence>
<dbReference type="PROSITE" id="PS50977">
    <property type="entry name" value="HTH_TETR_2"/>
    <property type="match status" value="1"/>
</dbReference>
<dbReference type="PANTHER" id="PTHR30055:SF234">
    <property type="entry name" value="HTH-TYPE TRANSCRIPTIONAL REGULATOR BETI"/>
    <property type="match status" value="1"/>
</dbReference>
<dbReference type="InterPro" id="IPR009057">
    <property type="entry name" value="Homeodomain-like_sf"/>
</dbReference>
<dbReference type="InterPro" id="IPR036271">
    <property type="entry name" value="Tet_transcr_reg_TetR-rel_C_sf"/>
</dbReference>
<dbReference type="GO" id="GO:0003700">
    <property type="term" value="F:DNA-binding transcription factor activity"/>
    <property type="evidence" value="ECO:0007669"/>
    <property type="project" value="TreeGrafter"/>
</dbReference>
<dbReference type="SUPFAM" id="SSF46689">
    <property type="entry name" value="Homeodomain-like"/>
    <property type="match status" value="1"/>
</dbReference>
<dbReference type="Gene3D" id="1.10.357.10">
    <property type="entry name" value="Tetracycline Repressor, domain 2"/>
    <property type="match status" value="1"/>
</dbReference>
<proteinExistence type="predicted"/>
<dbReference type="InterPro" id="IPR001647">
    <property type="entry name" value="HTH_TetR"/>
</dbReference>
<evidence type="ECO:0000259" key="6">
    <source>
        <dbReference type="PROSITE" id="PS50977"/>
    </source>
</evidence>
<dbReference type="Proteomes" id="UP000034189">
    <property type="component" value="Chromosome"/>
</dbReference>
<keyword evidence="1" id="KW-0805">Transcription regulation</keyword>
<evidence type="ECO:0000256" key="1">
    <source>
        <dbReference type="ARBA" id="ARBA00023015"/>
    </source>
</evidence>
<evidence type="ECO:0000313" key="7">
    <source>
        <dbReference type="EMBL" id="AKG35598.1"/>
    </source>
</evidence>
<dbReference type="PRINTS" id="PR00455">
    <property type="entry name" value="HTHTETR"/>
</dbReference>
<dbReference type="InterPro" id="IPR050109">
    <property type="entry name" value="HTH-type_TetR-like_transc_reg"/>
</dbReference>
<sequence length="203" mass="22346">MDNLTSADFSAPSNRKDANKNTQRVLSAAHKLFADKGIEATMEEIASEAGVGVGTVQRRFSSKTRLAAAVVTDVFLKVKEKQLEVVQMAVPADRKMRLLFEIFSASHRQYGKIHSLGLHLATAGELGDDMKTSLMSGLEGGVWKVIIQGQDEGLFREGDPVLMELLIINMINPDLILKLNERIPADEIPKCVTDMILLGLTRR</sequence>
<evidence type="ECO:0000313" key="8">
    <source>
        <dbReference type="Proteomes" id="UP000034189"/>
    </source>
</evidence>
<dbReference type="PANTHER" id="PTHR30055">
    <property type="entry name" value="HTH-TYPE TRANSCRIPTIONAL REGULATOR RUTR"/>
    <property type="match status" value="1"/>
</dbReference>
<dbReference type="RefSeq" id="WP_025693708.1">
    <property type="nucleotide sequence ID" value="NZ_ASQQ01000009.1"/>
</dbReference>
<reference evidence="7 8" key="1">
    <citation type="submission" date="2015-03" db="EMBL/GenBank/DDBJ databases">
        <authorList>
            <person name="Abdul Halim M."/>
        </authorList>
    </citation>
    <scope>NUCLEOTIDE SEQUENCE [LARGE SCALE GENOMIC DNA]</scope>
    <source>
        <strain evidence="7 8">ATCC 35681</strain>
    </source>
</reference>
<name>A0A0F7FAI7_PAEDU</name>
<dbReference type="SUPFAM" id="SSF48498">
    <property type="entry name" value="Tetracyclin repressor-like, C-terminal domain"/>
    <property type="match status" value="1"/>
</dbReference>
<evidence type="ECO:0000256" key="3">
    <source>
        <dbReference type="ARBA" id="ARBA00023163"/>
    </source>
</evidence>
<evidence type="ECO:0000256" key="5">
    <source>
        <dbReference type="SAM" id="MobiDB-lite"/>
    </source>
</evidence>
<organism evidence="7 8">
    <name type="scientific">Paenibacillus durus ATCC 35681</name>
    <dbReference type="NCBI Taxonomy" id="1333534"/>
    <lineage>
        <taxon>Bacteria</taxon>
        <taxon>Bacillati</taxon>
        <taxon>Bacillota</taxon>
        <taxon>Bacilli</taxon>
        <taxon>Bacillales</taxon>
        <taxon>Paenibacillaceae</taxon>
        <taxon>Paenibacillus</taxon>
    </lineage>
</organism>
<dbReference type="PATRIC" id="fig|1333534.5.peg.3148"/>
<keyword evidence="3" id="KW-0804">Transcription</keyword>
<dbReference type="OrthoDB" id="1679733at2"/>
<gene>
    <name evidence="7" type="ORF">VK70_14295</name>
</gene>
<dbReference type="Pfam" id="PF00440">
    <property type="entry name" value="TetR_N"/>
    <property type="match status" value="1"/>
</dbReference>
<dbReference type="HOGENOM" id="CLU_1347811_0_0_9"/>
<feature type="domain" description="HTH tetR-type" evidence="6">
    <location>
        <begin position="19"/>
        <end position="78"/>
    </location>
</feature>
<dbReference type="AlphaFoldDB" id="A0A0F7FAI7"/>
<reference evidence="7 8" key="2">
    <citation type="journal article" date="2016" name="Genome Announc.">
        <title>Genome Sequence of a Gram-Positive Diazotroph, Paenibacillus durus Type Strain ATCC 35681.</title>
        <authorList>
            <person name="Halim M.A."/>
            <person name="Rahman A.Y."/>
            <person name="Sim K.S."/>
            <person name="Yam H.C."/>
            <person name="Rahim A.A."/>
            <person name="Ghazali A.H."/>
            <person name="Najimudin N."/>
        </authorList>
    </citation>
    <scope>NUCLEOTIDE SEQUENCE [LARGE SCALE GENOMIC DNA]</scope>
    <source>
        <strain evidence="7 8">ATCC 35681</strain>
    </source>
</reference>
<keyword evidence="2 4" id="KW-0238">DNA-binding</keyword>
<dbReference type="EMBL" id="CP011114">
    <property type="protein sequence ID" value="AKG35598.1"/>
    <property type="molecule type" value="Genomic_DNA"/>
</dbReference>
<feature type="DNA-binding region" description="H-T-H motif" evidence="4">
    <location>
        <begin position="41"/>
        <end position="60"/>
    </location>
</feature>
<evidence type="ECO:0000256" key="2">
    <source>
        <dbReference type="ARBA" id="ARBA00023125"/>
    </source>
</evidence>
<feature type="compositionally biased region" description="Polar residues" evidence="5">
    <location>
        <begin position="1"/>
        <end position="13"/>
    </location>
</feature>
<dbReference type="GO" id="GO:0000976">
    <property type="term" value="F:transcription cis-regulatory region binding"/>
    <property type="evidence" value="ECO:0007669"/>
    <property type="project" value="TreeGrafter"/>
</dbReference>
<accession>A0A0F7FAI7</accession>